<dbReference type="PANTHER" id="PTHR44591">
    <property type="entry name" value="STRESS RESPONSE REGULATOR PROTEIN 1"/>
    <property type="match status" value="1"/>
</dbReference>
<evidence type="ECO:0000256" key="2">
    <source>
        <dbReference type="PROSITE-ProRule" id="PRU00169"/>
    </source>
</evidence>
<evidence type="ECO:0000259" key="3">
    <source>
        <dbReference type="PROSITE" id="PS50110"/>
    </source>
</evidence>
<dbReference type="PANTHER" id="PTHR44591:SF3">
    <property type="entry name" value="RESPONSE REGULATORY DOMAIN-CONTAINING PROTEIN"/>
    <property type="match status" value="1"/>
</dbReference>
<dbReference type="CDD" id="cd17569">
    <property type="entry name" value="REC_HupR-like"/>
    <property type="match status" value="1"/>
</dbReference>
<dbReference type="RefSeq" id="WP_131999745.1">
    <property type="nucleotide sequence ID" value="NZ_JACGXM010000008.1"/>
</dbReference>
<comment type="caution">
    <text evidence="4">The sequence shown here is derived from an EMBL/GenBank/DDBJ whole genome shotgun (WGS) entry which is preliminary data.</text>
</comment>
<reference evidence="4 5" key="1">
    <citation type="journal article" date="2015" name="Stand. Genomic Sci.">
        <title>Genomic Encyclopedia of Bacterial and Archaeal Type Strains, Phase III: the genomes of soil and plant-associated and newly described type strains.</title>
        <authorList>
            <person name="Whitman W.B."/>
            <person name="Woyke T."/>
            <person name="Klenk H.P."/>
            <person name="Zhou Y."/>
            <person name="Lilburn T.G."/>
            <person name="Beck B.J."/>
            <person name="De Vos P."/>
            <person name="Vandamme P."/>
            <person name="Eisen J.A."/>
            <person name="Garrity G."/>
            <person name="Hugenholtz P."/>
            <person name="Kyrpides N.C."/>
        </authorList>
    </citation>
    <scope>NUCLEOTIDE SEQUENCE [LARGE SCALE GENOMIC DNA]</scope>
    <source>
        <strain evidence="4 5">A3</strain>
    </source>
</reference>
<proteinExistence type="predicted"/>
<dbReference type="SUPFAM" id="SSF52172">
    <property type="entry name" value="CheY-like"/>
    <property type="match status" value="1"/>
</dbReference>
<evidence type="ECO:0000313" key="4">
    <source>
        <dbReference type="EMBL" id="TCO37194.1"/>
    </source>
</evidence>
<dbReference type="AlphaFoldDB" id="A0A4R2HZX3"/>
<dbReference type="Proteomes" id="UP000294862">
    <property type="component" value="Unassembled WGS sequence"/>
</dbReference>
<dbReference type="InterPro" id="IPR050595">
    <property type="entry name" value="Bact_response_regulator"/>
</dbReference>
<sequence length="172" mass="18824">MYRVLLVDDEPNILNALRRCLASIDVGQLDGEALKVEAFTSPERALERSEEQEFDLVISDYRMPGMDGVEFLSAMMELQPVVPRVICSGFADRDAIIAAVNEVQLARFIGKPWADEDLAAAVVSLLQPGRARPRAARGASRPPVSFEEASAHVTLVEQDDDGAIVLRSDDAE</sequence>
<dbReference type="PROSITE" id="PS50110">
    <property type="entry name" value="RESPONSE_REGULATORY"/>
    <property type="match status" value="1"/>
</dbReference>
<protein>
    <submittedName>
        <fullName evidence="4">Response regulator receiver domain-containing protein</fullName>
    </submittedName>
</protein>
<feature type="modified residue" description="4-aspartylphosphate" evidence="2">
    <location>
        <position position="60"/>
    </location>
</feature>
<evidence type="ECO:0000256" key="1">
    <source>
        <dbReference type="ARBA" id="ARBA00022553"/>
    </source>
</evidence>
<gene>
    <name evidence="4" type="ORF">EV148_1105</name>
</gene>
<dbReference type="EMBL" id="SLWQ01000010">
    <property type="protein sequence ID" value="TCO37194.1"/>
    <property type="molecule type" value="Genomic_DNA"/>
</dbReference>
<organism evidence="4 5">
    <name type="scientific">Dokdonella fugitiva</name>
    <dbReference type="NCBI Taxonomy" id="328517"/>
    <lineage>
        <taxon>Bacteria</taxon>
        <taxon>Pseudomonadati</taxon>
        <taxon>Pseudomonadota</taxon>
        <taxon>Gammaproteobacteria</taxon>
        <taxon>Lysobacterales</taxon>
        <taxon>Rhodanobacteraceae</taxon>
        <taxon>Dokdonella</taxon>
    </lineage>
</organism>
<evidence type="ECO:0000313" key="5">
    <source>
        <dbReference type="Proteomes" id="UP000294862"/>
    </source>
</evidence>
<feature type="domain" description="Response regulatory" evidence="3">
    <location>
        <begin position="3"/>
        <end position="126"/>
    </location>
</feature>
<dbReference type="InterPro" id="IPR001789">
    <property type="entry name" value="Sig_transdc_resp-reg_receiver"/>
</dbReference>
<name>A0A4R2HZX3_9GAMM</name>
<dbReference type="Gene3D" id="3.40.50.2300">
    <property type="match status" value="1"/>
</dbReference>
<dbReference type="OrthoDB" id="9802066at2"/>
<accession>A0A4R2HZX3</accession>
<dbReference type="InterPro" id="IPR011006">
    <property type="entry name" value="CheY-like_superfamily"/>
</dbReference>
<dbReference type="Pfam" id="PF00072">
    <property type="entry name" value="Response_reg"/>
    <property type="match status" value="1"/>
</dbReference>
<keyword evidence="5" id="KW-1185">Reference proteome</keyword>
<dbReference type="GO" id="GO:0000160">
    <property type="term" value="P:phosphorelay signal transduction system"/>
    <property type="evidence" value="ECO:0007669"/>
    <property type="project" value="InterPro"/>
</dbReference>
<dbReference type="SMART" id="SM00448">
    <property type="entry name" value="REC"/>
    <property type="match status" value="1"/>
</dbReference>
<keyword evidence="1 2" id="KW-0597">Phosphoprotein</keyword>